<gene>
    <name evidence="1" type="ORF">BHAOGJBA_0730</name>
</gene>
<dbReference type="EMBL" id="BPQO01000002">
    <property type="protein sequence ID" value="GJD87230.1"/>
    <property type="molecule type" value="Genomic_DNA"/>
</dbReference>
<protein>
    <submittedName>
        <fullName evidence="1">Uncharacterized protein</fullName>
    </submittedName>
</protein>
<reference evidence="1" key="1">
    <citation type="journal article" date="2016" name="Front. Microbiol.">
        <title>Genome Sequence of the Piezophilic, Mesophilic Sulfate-Reducing Bacterium Desulfovibrio indicus J2T.</title>
        <authorList>
            <person name="Cao J."/>
            <person name="Maignien L."/>
            <person name="Shao Z."/>
            <person name="Alain K."/>
            <person name="Jebbar M."/>
        </authorList>
    </citation>
    <scope>NUCLEOTIDE SEQUENCE</scope>
    <source>
        <strain evidence="1">DSM 16372</strain>
    </source>
</reference>
<dbReference type="AlphaFoldDB" id="A0AAV4ZFH4"/>
<evidence type="ECO:0000313" key="2">
    <source>
        <dbReference type="Proteomes" id="UP001055247"/>
    </source>
</evidence>
<dbReference type="RefSeq" id="WP_238229483.1">
    <property type="nucleotide sequence ID" value="NZ_BPQO01000002.1"/>
</dbReference>
<organism evidence="1 2">
    <name type="scientific">Methylobacterium hispanicum</name>
    <dbReference type="NCBI Taxonomy" id="270350"/>
    <lineage>
        <taxon>Bacteria</taxon>
        <taxon>Pseudomonadati</taxon>
        <taxon>Pseudomonadota</taxon>
        <taxon>Alphaproteobacteria</taxon>
        <taxon>Hyphomicrobiales</taxon>
        <taxon>Methylobacteriaceae</taxon>
        <taxon>Methylobacterium</taxon>
    </lineage>
</organism>
<comment type="caution">
    <text evidence="1">The sequence shown here is derived from an EMBL/GenBank/DDBJ whole genome shotgun (WGS) entry which is preliminary data.</text>
</comment>
<proteinExistence type="predicted"/>
<evidence type="ECO:0000313" key="1">
    <source>
        <dbReference type="EMBL" id="GJD87230.1"/>
    </source>
</evidence>
<name>A0AAV4ZFH4_9HYPH</name>
<keyword evidence="2" id="KW-1185">Reference proteome</keyword>
<dbReference type="Proteomes" id="UP001055247">
    <property type="component" value="Unassembled WGS sequence"/>
</dbReference>
<sequence>MTHYHTSAHQVGQAFETTAYAFAGAIGFALIAGKIARAEQAAAAADEWHAVAARVRAGRVAVARTRQADASRAEAARQADDEQRMRILMLRARAGAA</sequence>
<accession>A0AAV4ZFH4</accession>
<reference evidence="1" key="2">
    <citation type="submission" date="2021-08" db="EMBL/GenBank/DDBJ databases">
        <authorList>
            <person name="Tani A."/>
            <person name="Ola A."/>
            <person name="Ogura Y."/>
            <person name="Katsura K."/>
            <person name="Hayashi T."/>
        </authorList>
    </citation>
    <scope>NUCLEOTIDE SEQUENCE</scope>
    <source>
        <strain evidence="1">DSM 16372</strain>
    </source>
</reference>